<keyword evidence="2" id="KW-1185">Reference proteome</keyword>
<dbReference type="AlphaFoldDB" id="A0A7R9L8V8"/>
<protein>
    <submittedName>
        <fullName evidence="1">Uncharacterized protein</fullName>
    </submittedName>
</protein>
<dbReference type="EMBL" id="CAJPIZ010019416">
    <property type="protein sequence ID" value="CAG2116928.1"/>
    <property type="molecule type" value="Genomic_DNA"/>
</dbReference>
<name>A0A7R9L8V8_9ACAR</name>
<proteinExistence type="predicted"/>
<reference evidence="1" key="1">
    <citation type="submission" date="2020-11" db="EMBL/GenBank/DDBJ databases">
        <authorList>
            <person name="Tran Van P."/>
        </authorList>
    </citation>
    <scope>NUCLEOTIDE SEQUENCE</scope>
</reference>
<accession>A0A7R9L8V8</accession>
<dbReference type="Proteomes" id="UP000759131">
    <property type="component" value="Unassembled WGS sequence"/>
</dbReference>
<sequence>MKCTGSQVEYIQLRNVTMPFEFTCNGYQSLVLHNVAYDILVDGQLEQMGFATIDVYFNILNGNIIEVNSGLITEGQCAGDTFFSANVYVTDDQYACAGVNGATEFTIIYIDAHVTGPKCGAHCTLDTVENSSNSND</sequence>
<dbReference type="EMBL" id="OC873991">
    <property type="protein sequence ID" value="CAD7637175.1"/>
    <property type="molecule type" value="Genomic_DNA"/>
</dbReference>
<evidence type="ECO:0000313" key="1">
    <source>
        <dbReference type="EMBL" id="CAD7637175.1"/>
    </source>
</evidence>
<gene>
    <name evidence="1" type="ORF">OSB1V03_LOCUS16883</name>
</gene>
<evidence type="ECO:0000313" key="2">
    <source>
        <dbReference type="Proteomes" id="UP000759131"/>
    </source>
</evidence>
<organism evidence="1">
    <name type="scientific">Medioppia subpectinata</name>
    <dbReference type="NCBI Taxonomy" id="1979941"/>
    <lineage>
        <taxon>Eukaryota</taxon>
        <taxon>Metazoa</taxon>
        <taxon>Ecdysozoa</taxon>
        <taxon>Arthropoda</taxon>
        <taxon>Chelicerata</taxon>
        <taxon>Arachnida</taxon>
        <taxon>Acari</taxon>
        <taxon>Acariformes</taxon>
        <taxon>Sarcoptiformes</taxon>
        <taxon>Oribatida</taxon>
        <taxon>Brachypylina</taxon>
        <taxon>Oppioidea</taxon>
        <taxon>Oppiidae</taxon>
        <taxon>Medioppia</taxon>
    </lineage>
</organism>